<evidence type="ECO:0000256" key="4">
    <source>
        <dbReference type="ARBA" id="ARBA00022989"/>
    </source>
</evidence>
<dbReference type="PANTHER" id="PTHR16119:SF17">
    <property type="entry name" value="TRANSMEMBRANE PROTEIN 144"/>
    <property type="match status" value="1"/>
</dbReference>
<dbReference type="RefSeq" id="WP_200466013.1">
    <property type="nucleotide sequence ID" value="NZ_JAENRR010000042.1"/>
</dbReference>
<evidence type="ECO:0000256" key="6">
    <source>
        <dbReference type="SAM" id="Phobius"/>
    </source>
</evidence>
<dbReference type="InterPro" id="IPR009834">
    <property type="entry name" value="Ureide_permease"/>
</dbReference>
<feature type="transmembrane region" description="Helical" evidence="6">
    <location>
        <begin position="311"/>
        <end position="330"/>
    </location>
</feature>
<evidence type="ECO:0000313" key="7">
    <source>
        <dbReference type="EMBL" id="MBK3518792.1"/>
    </source>
</evidence>
<comment type="caution">
    <text evidence="7">The sequence shown here is derived from an EMBL/GenBank/DDBJ whole genome shotgun (WGS) entry which is preliminary data.</text>
</comment>
<feature type="transmembrane region" description="Helical" evidence="6">
    <location>
        <begin position="109"/>
        <end position="128"/>
    </location>
</feature>
<sequence>MYIVENYLTAVIFCVITMICWGSWANTQKLASKTWSFTLFYWDYSIGIVLLSLLFGITLGSQGVDGQGFFENLLQSFPKILMYALIGGIIFNLANLLLVAAIDLAGMAIAFPIGIGLALVLGVFINYLPQPEAYNSFFLFAGVGLVTIAIIINAIAYKRISKGGKSTKGIVLSLVAGLLMSFFYRFVADSMSPSFANIEAGTLSPYTAVFVFSIGIFLSSFVFNYFFMKRPISGDVVSFADYFKQGNAKLHLTGVLGGVIWCLGMLLSIMSGEKAGYAISYGLGQGATLVAAIWGVFVWKEFKTSPKGTNVLLVFMFLSFILGLTLIIIAKNS</sequence>
<evidence type="ECO:0000256" key="2">
    <source>
        <dbReference type="ARBA" id="ARBA00006117"/>
    </source>
</evidence>
<dbReference type="EMBL" id="JAENRR010000042">
    <property type="protein sequence ID" value="MBK3518792.1"/>
    <property type="molecule type" value="Genomic_DNA"/>
</dbReference>
<feature type="transmembrane region" description="Helical" evidence="6">
    <location>
        <begin position="80"/>
        <end position="102"/>
    </location>
</feature>
<feature type="transmembrane region" description="Helical" evidence="6">
    <location>
        <begin position="275"/>
        <end position="299"/>
    </location>
</feature>
<evidence type="ECO:0000256" key="5">
    <source>
        <dbReference type="ARBA" id="ARBA00023136"/>
    </source>
</evidence>
<keyword evidence="4 6" id="KW-1133">Transmembrane helix</keyword>
<feature type="transmembrane region" description="Helical" evidence="6">
    <location>
        <begin position="169"/>
        <end position="187"/>
    </location>
</feature>
<name>A0ABS1HM85_9BACT</name>
<organism evidence="7 8">
    <name type="scientific">Carboxylicivirga marina</name>
    <dbReference type="NCBI Taxonomy" id="2800988"/>
    <lineage>
        <taxon>Bacteria</taxon>
        <taxon>Pseudomonadati</taxon>
        <taxon>Bacteroidota</taxon>
        <taxon>Bacteroidia</taxon>
        <taxon>Marinilabiliales</taxon>
        <taxon>Marinilabiliaceae</taxon>
        <taxon>Carboxylicivirga</taxon>
    </lineage>
</organism>
<feature type="transmembrane region" description="Helical" evidence="6">
    <location>
        <begin position="134"/>
        <end position="157"/>
    </location>
</feature>
<feature type="transmembrane region" description="Helical" evidence="6">
    <location>
        <begin position="6"/>
        <end position="27"/>
    </location>
</feature>
<keyword evidence="3 6" id="KW-0812">Transmembrane</keyword>
<dbReference type="PANTHER" id="PTHR16119">
    <property type="entry name" value="TRANSMEMBRANE PROTEIN 144"/>
    <property type="match status" value="1"/>
</dbReference>
<dbReference type="Pfam" id="PF07168">
    <property type="entry name" value="Ureide_permease"/>
    <property type="match status" value="2"/>
</dbReference>
<reference evidence="7 8" key="1">
    <citation type="submission" date="2021-01" db="EMBL/GenBank/DDBJ databases">
        <title>Carboxyliciviraga sp.nov., isolated from coastal sediments.</title>
        <authorList>
            <person name="Lu D."/>
            <person name="Zhang T."/>
        </authorList>
    </citation>
    <scope>NUCLEOTIDE SEQUENCE [LARGE SCALE GENOMIC DNA]</scope>
    <source>
        <strain evidence="7 8">N1Y132</strain>
    </source>
</reference>
<evidence type="ECO:0000256" key="3">
    <source>
        <dbReference type="ARBA" id="ARBA00022692"/>
    </source>
</evidence>
<keyword evidence="5 6" id="KW-0472">Membrane</keyword>
<gene>
    <name evidence="7" type="ORF">JIV24_15700</name>
</gene>
<feature type="transmembrane region" description="Helical" evidence="6">
    <location>
        <begin position="248"/>
        <end position="269"/>
    </location>
</feature>
<protein>
    <submittedName>
        <fullName evidence="7">Multidrug DMT transporter permease</fullName>
    </submittedName>
</protein>
<keyword evidence="8" id="KW-1185">Reference proteome</keyword>
<comment type="similarity">
    <text evidence="2">Belongs to the GRP transporter (TC 2.A.7.5) family.</text>
</comment>
<comment type="subcellular location">
    <subcellularLocation>
        <location evidence="1">Membrane</location>
        <topology evidence="1">Multi-pass membrane protein</topology>
    </subcellularLocation>
</comment>
<dbReference type="InterPro" id="IPR010651">
    <property type="entry name" value="Sugar_transport"/>
</dbReference>
<proteinExistence type="inferred from homology"/>
<feature type="transmembrane region" description="Helical" evidence="6">
    <location>
        <begin position="39"/>
        <end position="60"/>
    </location>
</feature>
<evidence type="ECO:0000313" key="8">
    <source>
        <dbReference type="Proteomes" id="UP000605676"/>
    </source>
</evidence>
<evidence type="ECO:0000256" key="1">
    <source>
        <dbReference type="ARBA" id="ARBA00004141"/>
    </source>
</evidence>
<accession>A0ABS1HM85</accession>
<dbReference type="Proteomes" id="UP000605676">
    <property type="component" value="Unassembled WGS sequence"/>
</dbReference>
<feature type="transmembrane region" description="Helical" evidence="6">
    <location>
        <begin position="207"/>
        <end position="227"/>
    </location>
</feature>